<keyword evidence="8 9" id="KW-0807">Transducer</keyword>
<dbReference type="GO" id="GO:0004984">
    <property type="term" value="F:olfactory receptor activity"/>
    <property type="evidence" value="ECO:0007669"/>
    <property type="project" value="InterPro"/>
</dbReference>
<feature type="transmembrane region" description="Helical" evidence="9">
    <location>
        <begin position="210"/>
        <end position="232"/>
    </location>
</feature>
<name>A0AAW2FPA0_9HYME</name>
<feature type="transmembrane region" description="Helical" evidence="9">
    <location>
        <begin position="178"/>
        <end position="198"/>
    </location>
</feature>
<dbReference type="EMBL" id="JADYXP020000009">
    <property type="protein sequence ID" value="KAL0117098.1"/>
    <property type="molecule type" value="Genomic_DNA"/>
</dbReference>
<evidence type="ECO:0000256" key="7">
    <source>
        <dbReference type="ARBA" id="ARBA00023170"/>
    </source>
</evidence>
<dbReference type="Pfam" id="PF02949">
    <property type="entry name" value="7tm_6"/>
    <property type="match status" value="2"/>
</dbReference>
<dbReference type="GO" id="GO:0007165">
    <property type="term" value="P:signal transduction"/>
    <property type="evidence" value="ECO:0007669"/>
    <property type="project" value="UniProtKB-KW"/>
</dbReference>
<dbReference type="PANTHER" id="PTHR21137:SF42">
    <property type="entry name" value="ODORANT RECEPTOR 83A"/>
    <property type="match status" value="1"/>
</dbReference>
<gene>
    <name evidence="10" type="ORF">PUN28_010141</name>
</gene>
<comment type="caution">
    <text evidence="10">The sequence shown here is derived from an EMBL/GenBank/DDBJ whole genome shotgun (WGS) entry which is preliminary data.</text>
</comment>
<sequence>MFANKNYKRDVEYVFELSRFVFRLLGIWPYARTNSRLSETLETAVLIVVSYVILTCELVPAILYVVIVQKKTRARLKVIATTLFTIITMFKYSQLILNRNRMKNYLAQVEDDWRNIADKRDHDIMINEARIGRRLVIICAIFMYSSGVSFRTIIPLSYGKIVTEQNTTIRLLSCPGHFILFDVQLSPAYEIVFVMQLFSGFIKCSITTAIYGFTSLFVMHICAQMEMLIILMNNLVNKKELKNVNEKLAAVEWEDNNAVALCSYLVGLTSISFNIFLFCFIGEQLSKKAEKVALTACTLEWYRLPDIKARSLILIMIISNSSIKLKGGKFIDLSFKTFGNVVKTAVTYLNLLRAIVD</sequence>
<comment type="similarity">
    <text evidence="9">Belongs to the insect chemoreceptor superfamily. Heteromeric odorant receptor channel (TC 1.A.69) family.</text>
</comment>
<feature type="transmembrane region" description="Helical" evidence="9">
    <location>
        <begin position="258"/>
        <end position="281"/>
    </location>
</feature>
<dbReference type="GO" id="GO:0005549">
    <property type="term" value="F:odorant binding"/>
    <property type="evidence" value="ECO:0007669"/>
    <property type="project" value="InterPro"/>
</dbReference>
<keyword evidence="7 9" id="KW-0675">Receptor</keyword>
<evidence type="ECO:0000313" key="11">
    <source>
        <dbReference type="Proteomes" id="UP001430953"/>
    </source>
</evidence>
<organism evidence="10 11">
    <name type="scientific">Cardiocondyla obscurior</name>
    <dbReference type="NCBI Taxonomy" id="286306"/>
    <lineage>
        <taxon>Eukaryota</taxon>
        <taxon>Metazoa</taxon>
        <taxon>Ecdysozoa</taxon>
        <taxon>Arthropoda</taxon>
        <taxon>Hexapoda</taxon>
        <taxon>Insecta</taxon>
        <taxon>Pterygota</taxon>
        <taxon>Neoptera</taxon>
        <taxon>Endopterygota</taxon>
        <taxon>Hymenoptera</taxon>
        <taxon>Apocrita</taxon>
        <taxon>Aculeata</taxon>
        <taxon>Formicoidea</taxon>
        <taxon>Formicidae</taxon>
        <taxon>Myrmicinae</taxon>
        <taxon>Cardiocondyla</taxon>
    </lineage>
</organism>
<dbReference type="PANTHER" id="PTHR21137">
    <property type="entry name" value="ODORANT RECEPTOR"/>
    <property type="match status" value="1"/>
</dbReference>
<keyword evidence="6 9" id="KW-0472">Membrane</keyword>
<evidence type="ECO:0000256" key="6">
    <source>
        <dbReference type="ARBA" id="ARBA00023136"/>
    </source>
</evidence>
<proteinExistence type="inferred from homology"/>
<keyword evidence="2 9" id="KW-0716">Sensory transduction</keyword>
<keyword evidence="3 9" id="KW-0812">Transmembrane</keyword>
<dbReference type="GO" id="GO:0005886">
    <property type="term" value="C:plasma membrane"/>
    <property type="evidence" value="ECO:0007669"/>
    <property type="project" value="UniProtKB-SubCell"/>
</dbReference>
<keyword evidence="11" id="KW-1185">Reference proteome</keyword>
<dbReference type="AlphaFoldDB" id="A0AAW2FPA0"/>
<keyword evidence="4 9" id="KW-0552">Olfaction</keyword>
<feature type="transmembrane region" description="Helical" evidence="9">
    <location>
        <begin position="43"/>
        <end position="67"/>
    </location>
</feature>
<evidence type="ECO:0000256" key="5">
    <source>
        <dbReference type="ARBA" id="ARBA00022989"/>
    </source>
</evidence>
<reference evidence="10 11" key="1">
    <citation type="submission" date="2023-03" db="EMBL/GenBank/DDBJ databases">
        <title>High recombination rates correlate with genetic variation in Cardiocondyla obscurior ants.</title>
        <authorList>
            <person name="Errbii M."/>
        </authorList>
    </citation>
    <scope>NUCLEOTIDE SEQUENCE [LARGE SCALE GENOMIC DNA]</scope>
    <source>
        <strain evidence="10">Alpha-2009</strain>
        <tissue evidence="10">Whole body</tissue>
    </source>
</reference>
<accession>A0AAW2FPA0</accession>
<evidence type="ECO:0000256" key="4">
    <source>
        <dbReference type="ARBA" id="ARBA00022725"/>
    </source>
</evidence>
<comment type="caution">
    <text evidence="9">Lacks conserved residue(s) required for the propagation of feature annotation.</text>
</comment>
<comment type="subcellular location">
    <subcellularLocation>
        <location evidence="9">Cell membrane</location>
        <topology evidence="9">Multi-pass membrane protein</topology>
    </subcellularLocation>
    <subcellularLocation>
        <location evidence="1">Membrane</location>
        <topology evidence="1">Multi-pass membrane protein</topology>
    </subcellularLocation>
</comment>
<dbReference type="InterPro" id="IPR004117">
    <property type="entry name" value="7tm6_olfct_rcpt"/>
</dbReference>
<evidence type="ECO:0000256" key="9">
    <source>
        <dbReference type="RuleBase" id="RU351113"/>
    </source>
</evidence>
<dbReference type="Proteomes" id="UP001430953">
    <property type="component" value="Unassembled WGS sequence"/>
</dbReference>
<keyword evidence="5 9" id="KW-1133">Transmembrane helix</keyword>
<evidence type="ECO:0000313" key="10">
    <source>
        <dbReference type="EMBL" id="KAL0117098.1"/>
    </source>
</evidence>
<evidence type="ECO:0000256" key="8">
    <source>
        <dbReference type="ARBA" id="ARBA00023224"/>
    </source>
</evidence>
<evidence type="ECO:0000256" key="1">
    <source>
        <dbReference type="ARBA" id="ARBA00004141"/>
    </source>
</evidence>
<evidence type="ECO:0000256" key="3">
    <source>
        <dbReference type="ARBA" id="ARBA00022692"/>
    </source>
</evidence>
<protein>
    <recommendedName>
        <fullName evidence="9">Odorant receptor</fullName>
    </recommendedName>
</protein>
<evidence type="ECO:0000256" key="2">
    <source>
        <dbReference type="ARBA" id="ARBA00022606"/>
    </source>
</evidence>
<feature type="transmembrane region" description="Helical" evidence="9">
    <location>
        <begin position="135"/>
        <end position="158"/>
    </location>
</feature>